<feature type="region of interest" description="Disordered" evidence="11">
    <location>
        <begin position="350"/>
        <end position="376"/>
    </location>
</feature>
<feature type="compositionally biased region" description="Low complexity" evidence="11">
    <location>
        <begin position="282"/>
        <end position="304"/>
    </location>
</feature>
<keyword evidence="10" id="KW-0175">Coiled coil</keyword>
<comment type="subunit">
    <text evidence="2">Homotrimer.</text>
</comment>
<evidence type="ECO:0000313" key="13">
    <source>
        <dbReference type="EMBL" id="KQJ90505.1"/>
    </source>
</evidence>
<reference evidence="13" key="2">
    <citation type="submission" date="2017-06" db="EMBL/GenBank/DDBJ databases">
        <title>WGS assembly of Brachypodium distachyon.</title>
        <authorList>
            <consortium name="The International Brachypodium Initiative"/>
            <person name="Lucas S."/>
            <person name="Harmon-Smith M."/>
            <person name="Lail K."/>
            <person name="Tice H."/>
            <person name="Grimwood J."/>
            <person name="Bruce D."/>
            <person name="Barry K."/>
            <person name="Shu S."/>
            <person name="Lindquist E."/>
            <person name="Wang M."/>
            <person name="Pitluck S."/>
            <person name="Vogel J.P."/>
            <person name="Garvin D.F."/>
            <person name="Mockler T.C."/>
            <person name="Schmutz J."/>
            <person name="Rokhsar D."/>
            <person name="Bevan M.W."/>
        </authorList>
    </citation>
    <scope>NUCLEOTIDE SEQUENCE</scope>
    <source>
        <strain evidence="13">Bd21</strain>
    </source>
</reference>
<protein>
    <recommendedName>
        <fullName evidence="12">HSF-type DNA-binding domain-containing protein</fullName>
    </recommendedName>
</protein>
<dbReference type="AlphaFoldDB" id="I1IQQ1"/>
<evidence type="ECO:0000256" key="6">
    <source>
        <dbReference type="ARBA" id="ARBA00023125"/>
    </source>
</evidence>
<evidence type="ECO:0000256" key="2">
    <source>
        <dbReference type="ARBA" id="ARBA00011233"/>
    </source>
</evidence>
<dbReference type="eggNOG" id="KOG0627">
    <property type="taxonomic scope" value="Eukaryota"/>
</dbReference>
<keyword evidence="8" id="KW-0539">Nucleus</keyword>
<feature type="compositionally biased region" description="Low complexity" evidence="11">
    <location>
        <begin position="328"/>
        <end position="338"/>
    </location>
</feature>
<evidence type="ECO:0000256" key="10">
    <source>
        <dbReference type="SAM" id="Coils"/>
    </source>
</evidence>
<name>I1IQQ1_BRADI</name>
<dbReference type="FunCoup" id="I1IQQ1">
    <property type="interactions" value="760"/>
</dbReference>
<organism evidence="14">
    <name type="scientific">Brachypodium distachyon</name>
    <name type="common">Purple false brome</name>
    <name type="synonym">Trachynia distachya</name>
    <dbReference type="NCBI Taxonomy" id="15368"/>
    <lineage>
        <taxon>Eukaryota</taxon>
        <taxon>Viridiplantae</taxon>
        <taxon>Streptophyta</taxon>
        <taxon>Embryophyta</taxon>
        <taxon>Tracheophyta</taxon>
        <taxon>Spermatophyta</taxon>
        <taxon>Magnoliopsida</taxon>
        <taxon>Liliopsida</taxon>
        <taxon>Poales</taxon>
        <taxon>Poaceae</taxon>
        <taxon>BOP clade</taxon>
        <taxon>Pooideae</taxon>
        <taxon>Stipodae</taxon>
        <taxon>Brachypodieae</taxon>
        <taxon>Brachypodium</taxon>
    </lineage>
</organism>
<dbReference type="GO" id="GO:0003700">
    <property type="term" value="F:DNA-binding transcription factor activity"/>
    <property type="evidence" value="ECO:0000318"/>
    <property type="project" value="GO_Central"/>
</dbReference>
<dbReference type="SMART" id="SM00415">
    <property type="entry name" value="HSF"/>
    <property type="match status" value="1"/>
</dbReference>
<keyword evidence="3" id="KW-0597">Phosphoprotein</keyword>
<dbReference type="PANTHER" id="PTHR10015">
    <property type="entry name" value="HEAT SHOCK TRANSCRIPTION FACTOR"/>
    <property type="match status" value="1"/>
</dbReference>
<dbReference type="InterPro" id="IPR036388">
    <property type="entry name" value="WH-like_DNA-bd_sf"/>
</dbReference>
<dbReference type="Proteomes" id="UP000008810">
    <property type="component" value="Chromosome 4"/>
</dbReference>
<keyword evidence="5" id="KW-0346">Stress response</keyword>
<dbReference type="InterPro" id="IPR036390">
    <property type="entry name" value="WH_DNA-bd_sf"/>
</dbReference>
<sequence length="404" mass="42982">MERCGSWSDCDAAAAQAAAQKAVPAPFLTKTYQLVDDPATDHIVSWGDDRVSTFVVWRPPEFARDILPNYFKHNNFSSFVRQLNTYGFRKVVPERWEFANEFFRKGEKQLLCEIHRRKTSGSTTSPSPPPFFAPPHFPLFHHPGVSVAQHHHQQFVGDDGVIAAAAHGMGVLPFMQPHWQQREQSQSAAPVATRLLALGPSSEGGSRAANNAAAAGALMAENERLRRSNAALLQELSHMRKLYNDIIYFVQNHVRPVAPSPAAATFLQGLGLQAPARKKQPATAAAGNGLNTSGGSTTSSSSLTIADELSPPPPHHLAAEKSGGEGAGSSSAARSSAAAPTKLFGVHLSATPFGAGSKRPPSPEAELPSTPPATKPRLLLECDDLSLSVAQPCAATSSPARASS</sequence>
<feature type="region of interest" description="Disordered" evidence="11">
    <location>
        <begin position="278"/>
        <end position="338"/>
    </location>
</feature>
<evidence type="ECO:0000259" key="12">
    <source>
        <dbReference type="PROSITE" id="PS00434"/>
    </source>
</evidence>
<dbReference type="Gramene" id="KQJ90505">
    <property type="protein sequence ID" value="KQJ90505"/>
    <property type="gene ID" value="BRADI_4g32050v3"/>
</dbReference>
<comment type="subcellular location">
    <subcellularLocation>
        <location evidence="1">Nucleus</location>
    </subcellularLocation>
</comment>
<evidence type="ECO:0000256" key="4">
    <source>
        <dbReference type="ARBA" id="ARBA00023015"/>
    </source>
</evidence>
<dbReference type="OMA" id="RGCNEES"/>
<gene>
    <name evidence="14" type="primary">LOC100827812</name>
    <name evidence="13" type="ORF">BRADI_4g32050v3</name>
</gene>
<dbReference type="HOGENOM" id="CLU_030308_3_1_1"/>
<evidence type="ECO:0000313" key="14">
    <source>
        <dbReference type="EnsemblPlants" id="KQJ90505"/>
    </source>
</evidence>
<dbReference type="PROSITE" id="PS00434">
    <property type="entry name" value="HSF_DOMAIN"/>
    <property type="match status" value="1"/>
</dbReference>
<dbReference type="EnsemblPlants" id="KQJ90505">
    <property type="protein sequence ID" value="KQJ90505"/>
    <property type="gene ID" value="BRADI_4g32050v3"/>
</dbReference>
<keyword evidence="6" id="KW-0238">DNA-binding</keyword>
<dbReference type="GO" id="GO:0043565">
    <property type="term" value="F:sequence-specific DNA binding"/>
    <property type="evidence" value="ECO:0007669"/>
    <property type="project" value="InterPro"/>
</dbReference>
<dbReference type="RefSeq" id="XP_003576600.1">
    <property type="nucleotide sequence ID" value="XM_003576552.4"/>
</dbReference>
<evidence type="ECO:0000256" key="11">
    <source>
        <dbReference type="SAM" id="MobiDB-lite"/>
    </source>
</evidence>
<keyword evidence="15" id="KW-1185">Reference proteome</keyword>
<dbReference type="SUPFAM" id="SSF46785">
    <property type="entry name" value="Winged helix' DNA-binding domain"/>
    <property type="match status" value="1"/>
</dbReference>
<dbReference type="STRING" id="15368.I1IQQ1"/>
<comment type="similarity">
    <text evidence="9">Belongs to the HSF family.</text>
</comment>
<keyword evidence="4" id="KW-0805">Transcription regulation</keyword>
<dbReference type="FunFam" id="1.10.10.10:FF:000037">
    <property type="entry name" value="Heat stress transcription factor B-4"/>
    <property type="match status" value="1"/>
</dbReference>
<feature type="domain" description="HSF-type DNA-binding" evidence="12">
    <location>
        <begin position="67"/>
        <end position="91"/>
    </location>
</feature>
<dbReference type="InterPro" id="IPR000232">
    <property type="entry name" value="HSF_DNA-bd"/>
</dbReference>
<dbReference type="OrthoDB" id="60033at2759"/>
<evidence type="ECO:0000256" key="7">
    <source>
        <dbReference type="ARBA" id="ARBA00023163"/>
    </source>
</evidence>
<accession>I1IQQ1</accession>
<dbReference type="PANTHER" id="PTHR10015:SF411">
    <property type="entry name" value="HEAT STRESS TRANSCRIPTION FACTOR B-4A-RELATED"/>
    <property type="match status" value="1"/>
</dbReference>
<dbReference type="Gene3D" id="1.10.10.10">
    <property type="entry name" value="Winged helix-like DNA-binding domain superfamily/Winged helix DNA-binding domain"/>
    <property type="match status" value="1"/>
</dbReference>
<evidence type="ECO:0000256" key="8">
    <source>
        <dbReference type="ARBA" id="ARBA00023242"/>
    </source>
</evidence>
<dbReference type="KEGG" id="bdi:100827812"/>
<dbReference type="GO" id="GO:0005634">
    <property type="term" value="C:nucleus"/>
    <property type="evidence" value="ECO:0000318"/>
    <property type="project" value="GO_Central"/>
</dbReference>
<dbReference type="PRINTS" id="PR00056">
    <property type="entry name" value="HSFDOMAIN"/>
</dbReference>
<keyword evidence="7" id="KW-0804">Transcription</keyword>
<evidence type="ECO:0000313" key="15">
    <source>
        <dbReference type="Proteomes" id="UP000008810"/>
    </source>
</evidence>
<reference evidence="13 14" key="1">
    <citation type="journal article" date="2010" name="Nature">
        <title>Genome sequencing and analysis of the model grass Brachypodium distachyon.</title>
        <authorList>
            <consortium name="International Brachypodium Initiative"/>
        </authorList>
    </citation>
    <scope>NUCLEOTIDE SEQUENCE [LARGE SCALE GENOMIC DNA]</scope>
    <source>
        <strain evidence="13 14">Bd21</strain>
    </source>
</reference>
<dbReference type="GeneID" id="100827812"/>
<evidence type="ECO:0000256" key="5">
    <source>
        <dbReference type="ARBA" id="ARBA00023016"/>
    </source>
</evidence>
<evidence type="ECO:0000256" key="3">
    <source>
        <dbReference type="ARBA" id="ARBA00022553"/>
    </source>
</evidence>
<reference evidence="14" key="3">
    <citation type="submission" date="2018-08" db="UniProtKB">
        <authorList>
            <consortium name="EnsemblPlants"/>
        </authorList>
    </citation>
    <scope>IDENTIFICATION</scope>
    <source>
        <strain evidence="14">cv. Bd21</strain>
    </source>
</reference>
<proteinExistence type="inferred from homology"/>
<feature type="coiled-coil region" evidence="10">
    <location>
        <begin position="215"/>
        <end position="242"/>
    </location>
</feature>
<dbReference type="Pfam" id="PF00447">
    <property type="entry name" value="HSF_DNA-bind"/>
    <property type="match status" value="1"/>
</dbReference>
<dbReference type="EMBL" id="CM000883">
    <property type="protein sequence ID" value="KQJ90505.1"/>
    <property type="molecule type" value="Genomic_DNA"/>
</dbReference>
<evidence type="ECO:0000256" key="1">
    <source>
        <dbReference type="ARBA" id="ARBA00004123"/>
    </source>
</evidence>
<evidence type="ECO:0000256" key="9">
    <source>
        <dbReference type="RuleBase" id="RU004020"/>
    </source>
</evidence>